<sequence>MVDDRSVETQSHELRKIAHEIITE</sequence>
<name>A0A392VD83_9FABA</name>
<evidence type="ECO:0000313" key="2">
    <source>
        <dbReference type="Proteomes" id="UP000265520"/>
    </source>
</evidence>
<dbReference type="Proteomes" id="UP000265520">
    <property type="component" value="Unassembled WGS sequence"/>
</dbReference>
<proteinExistence type="predicted"/>
<dbReference type="EMBL" id="LXQA011137732">
    <property type="protein sequence ID" value="MCI86338.1"/>
    <property type="molecule type" value="Genomic_DNA"/>
</dbReference>
<protein>
    <submittedName>
        <fullName evidence="1">Uncharacterized protein</fullName>
    </submittedName>
</protein>
<dbReference type="AlphaFoldDB" id="A0A392VD83"/>
<accession>A0A392VD83</accession>
<reference evidence="1 2" key="1">
    <citation type="journal article" date="2018" name="Front. Plant Sci.">
        <title>Red Clover (Trifolium pratense) and Zigzag Clover (T. medium) - A Picture of Genomic Similarities and Differences.</title>
        <authorList>
            <person name="Dluhosova J."/>
            <person name="Istvanek J."/>
            <person name="Nedelnik J."/>
            <person name="Repkova J."/>
        </authorList>
    </citation>
    <scope>NUCLEOTIDE SEQUENCE [LARGE SCALE GENOMIC DNA]</scope>
    <source>
        <strain evidence="2">cv. 10/8</strain>
        <tissue evidence="1">Leaf</tissue>
    </source>
</reference>
<evidence type="ECO:0000313" key="1">
    <source>
        <dbReference type="EMBL" id="MCI86338.1"/>
    </source>
</evidence>
<comment type="caution">
    <text evidence="1">The sequence shown here is derived from an EMBL/GenBank/DDBJ whole genome shotgun (WGS) entry which is preliminary data.</text>
</comment>
<feature type="non-terminal residue" evidence="1">
    <location>
        <position position="24"/>
    </location>
</feature>
<organism evidence="1 2">
    <name type="scientific">Trifolium medium</name>
    <dbReference type="NCBI Taxonomy" id="97028"/>
    <lineage>
        <taxon>Eukaryota</taxon>
        <taxon>Viridiplantae</taxon>
        <taxon>Streptophyta</taxon>
        <taxon>Embryophyta</taxon>
        <taxon>Tracheophyta</taxon>
        <taxon>Spermatophyta</taxon>
        <taxon>Magnoliopsida</taxon>
        <taxon>eudicotyledons</taxon>
        <taxon>Gunneridae</taxon>
        <taxon>Pentapetalae</taxon>
        <taxon>rosids</taxon>
        <taxon>fabids</taxon>
        <taxon>Fabales</taxon>
        <taxon>Fabaceae</taxon>
        <taxon>Papilionoideae</taxon>
        <taxon>50 kb inversion clade</taxon>
        <taxon>NPAAA clade</taxon>
        <taxon>Hologalegina</taxon>
        <taxon>IRL clade</taxon>
        <taxon>Trifolieae</taxon>
        <taxon>Trifolium</taxon>
    </lineage>
</organism>
<keyword evidence="2" id="KW-1185">Reference proteome</keyword>